<evidence type="ECO:0000313" key="4">
    <source>
        <dbReference type="EMBL" id="KAF6723252.1"/>
    </source>
</evidence>
<dbReference type="SMART" id="SM00409">
    <property type="entry name" value="IG"/>
    <property type="match status" value="2"/>
</dbReference>
<dbReference type="Proteomes" id="UP000646548">
    <property type="component" value="Unassembled WGS sequence"/>
</dbReference>
<dbReference type="InterPro" id="IPR003599">
    <property type="entry name" value="Ig_sub"/>
</dbReference>
<evidence type="ECO:0000256" key="2">
    <source>
        <dbReference type="SAM" id="SignalP"/>
    </source>
</evidence>
<feature type="domain" description="Ig-like" evidence="3">
    <location>
        <begin position="316"/>
        <end position="412"/>
    </location>
</feature>
<feature type="domain" description="Ig-like" evidence="3">
    <location>
        <begin position="232"/>
        <end position="301"/>
    </location>
</feature>
<dbReference type="SUPFAM" id="SSF48726">
    <property type="entry name" value="Immunoglobulin"/>
    <property type="match status" value="2"/>
</dbReference>
<evidence type="ECO:0000256" key="1">
    <source>
        <dbReference type="SAM" id="Phobius"/>
    </source>
</evidence>
<keyword evidence="2" id="KW-0732">Signal</keyword>
<dbReference type="EMBL" id="WKFB01000435">
    <property type="protein sequence ID" value="KAF6723252.1"/>
    <property type="molecule type" value="Genomic_DNA"/>
</dbReference>
<dbReference type="Gene3D" id="2.60.40.10">
    <property type="entry name" value="Immunoglobulins"/>
    <property type="match status" value="2"/>
</dbReference>
<feature type="chain" id="PRO_5033058838" description="Ig-like domain-containing protein" evidence="2">
    <location>
        <begin position="20"/>
        <end position="485"/>
    </location>
</feature>
<dbReference type="PROSITE" id="PS50835">
    <property type="entry name" value="IG_LIKE"/>
    <property type="match status" value="2"/>
</dbReference>
<organism evidence="4 5">
    <name type="scientific">Oryzias melastigma</name>
    <name type="common">Marine medaka</name>
    <dbReference type="NCBI Taxonomy" id="30732"/>
    <lineage>
        <taxon>Eukaryota</taxon>
        <taxon>Metazoa</taxon>
        <taxon>Chordata</taxon>
        <taxon>Craniata</taxon>
        <taxon>Vertebrata</taxon>
        <taxon>Euteleostomi</taxon>
        <taxon>Actinopterygii</taxon>
        <taxon>Neopterygii</taxon>
        <taxon>Teleostei</taxon>
        <taxon>Neoteleostei</taxon>
        <taxon>Acanthomorphata</taxon>
        <taxon>Ovalentaria</taxon>
        <taxon>Atherinomorphae</taxon>
        <taxon>Beloniformes</taxon>
        <taxon>Adrianichthyidae</taxon>
        <taxon>Oryziinae</taxon>
        <taxon>Oryzias</taxon>
    </lineage>
</organism>
<proteinExistence type="predicted"/>
<keyword evidence="1" id="KW-0812">Transmembrane</keyword>
<evidence type="ECO:0000313" key="5">
    <source>
        <dbReference type="Proteomes" id="UP000646548"/>
    </source>
</evidence>
<keyword evidence="1" id="KW-1133">Transmembrane helix</keyword>
<name>A0A834C5H9_ORYME</name>
<dbReference type="AlphaFoldDB" id="A0A834C5H9"/>
<dbReference type="InterPro" id="IPR036179">
    <property type="entry name" value="Ig-like_dom_sf"/>
</dbReference>
<feature type="transmembrane region" description="Helical" evidence="1">
    <location>
        <begin position="441"/>
        <end position="464"/>
    </location>
</feature>
<comment type="caution">
    <text evidence="4">The sequence shown here is derived from an EMBL/GenBank/DDBJ whole genome shotgun (WGS) entry which is preliminary data.</text>
</comment>
<reference evidence="4" key="1">
    <citation type="journal article" name="BMC Genomics">
        <title>Long-read sequencing and de novo genome assembly of marine medaka (Oryzias melastigma).</title>
        <authorList>
            <person name="Liang P."/>
            <person name="Saqib H.S.A."/>
            <person name="Ni X."/>
            <person name="Shen Y."/>
        </authorList>
    </citation>
    <scope>NUCLEOTIDE SEQUENCE</scope>
    <source>
        <strain evidence="4">Bigg-433</strain>
    </source>
</reference>
<protein>
    <recommendedName>
        <fullName evidence="3">Ig-like domain-containing protein</fullName>
    </recommendedName>
</protein>
<evidence type="ECO:0000259" key="3">
    <source>
        <dbReference type="PROSITE" id="PS50835"/>
    </source>
</evidence>
<feature type="signal peptide" evidence="2">
    <location>
        <begin position="1"/>
        <end position="19"/>
    </location>
</feature>
<sequence>MTCLLFLLLPLLLLHQVSSKELVTVFKGENTAIAMGDCFGADYFVAYRSAPGGLQLIANFSENSSAVVPPADLQGRMLVQQRADLLGLHIHNLTKLDSRIYVSECWKDGEPATNISEQVLVCQQQADPVEPRVNADGRTELQCNTLTIGGTGFFLHWYWETFPTYTPTLFLDSSVSLEPLVEEFKGALEVRKNATTLLLNNTILGSNPKFYCVVLRDTDCLSFQYFDHEDIPETWSLFVSPGEAVVLGCPVHGSQQTWETPLGDFSSIHTGSSDVYLSPEESNFSLIIPHVGEHHGGKYQCLSSLLHREYILFYCPSKKSHTKTADLGGNISLECNHGEGESARILWERQALTGHYELIWEMDLDHIPEDLKGRLQVMGAGHMLHITDVKANDSLEYRCVVLADAEYEDTLEQYVEYDYAEEEVMCLFKGEITVNRRDVPAYMVGIIVAVVIVAVAAVVTVVIITKKRLSAKKKCPETTPNLLYY</sequence>
<dbReference type="InterPro" id="IPR007110">
    <property type="entry name" value="Ig-like_dom"/>
</dbReference>
<keyword evidence="1" id="KW-0472">Membrane</keyword>
<accession>A0A834C5H9</accession>
<dbReference type="InterPro" id="IPR013783">
    <property type="entry name" value="Ig-like_fold"/>
</dbReference>
<gene>
    <name evidence="4" type="ORF">FQA47_015915</name>
</gene>